<organism evidence="1">
    <name type="scientific">marine sediment metagenome</name>
    <dbReference type="NCBI Taxonomy" id="412755"/>
    <lineage>
        <taxon>unclassified sequences</taxon>
        <taxon>metagenomes</taxon>
        <taxon>ecological metagenomes</taxon>
    </lineage>
</organism>
<dbReference type="EMBL" id="BART01022615">
    <property type="protein sequence ID" value="GAG98599.1"/>
    <property type="molecule type" value="Genomic_DNA"/>
</dbReference>
<feature type="non-terminal residue" evidence="1">
    <location>
        <position position="1"/>
    </location>
</feature>
<proteinExistence type="predicted"/>
<evidence type="ECO:0000313" key="1">
    <source>
        <dbReference type="EMBL" id="GAG98599.1"/>
    </source>
</evidence>
<reference evidence="1" key="1">
    <citation type="journal article" date="2014" name="Front. Microbiol.">
        <title>High frequency of phylogenetically diverse reductive dehalogenase-homologous genes in deep subseafloor sedimentary metagenomes.</title>
        <authorList>
            <person name="Kawai M."/>
            <person name="Futagami T."/>
            <person name="Toyoda A."/>
            <person name="Takaki Y."/>
            <person name="Nishi S."/>
            <person name="Hori S."/>
            <person name="Arai W."/>
            <person name="Tsubouchi T."/>
            <person name="Morono Y."/>
            <person name="Uchiyama I."/>
            <person name="Ito T."/>
            <person name="Fujiyama A."/>
            <person name="Inagaki F."/>
            <person name="Takami H."/>
        </authorList>
    </citation>
    <scope>NUCLEOTIDE SEQUENCE</scope>
    <source>
        <strain evidence="1">Expedition CK06-06</strain>
    </source>
</reference>
<sequence length="61" mass="7328">KNGKMDLKKIKKVAKSDKYLYVFFEIPSKECLIIPHKYGSKWWKKATKKDILRVSPCERKR</sequence>
<gene>
    <name evidence="1" type="ORF">S01H4_41361</name>
</gene>
<name>X1BS93_9ZZZZ</name>
<protein>
    <submittedName>
        <fullName evidence="1">Uncharacterized protein</fullName>
    </submittedName>
</protein>
<dbReference type="AlphaFoldDB" id="X1BS93"/>
<accession>X1BS93</accession>
<comment type="caution">
    <text evidence="1">The sequence shown here is derived from an EMBL/GenBank/DDBJ whole genome shotgun (WGS) entry which is preliminary data.</text>
</comment>